<protein>
    <submittedName>
        <fullName evidence="5">Uncharacterized protein</fullName>
    </submittedName>
</protein>
<keyword evidence="1 4" id="KW-0812">Transmembrane</keyword>
<feature type="transmembrane region" description="Helical" evidence="4">
    <location>
        <begin position="70"/>
        <end position="86"/>
    </location>
</feature>
<evidence type="ECO:0000313" key="6">
    <source>
        <dbReference type="Proteomes" id="UP000541444"/>
    </source>
</evidence>
<evidence type="ECO:0000256" key="4">
    <source>
        <dbReference type="SAM" id="Phobius"/>
    </source>
</evidence>
<keyword evidence="2 4" id="KW-1133">Transmembrane helix</keyword>
<dbReference type="EMBL" id="JACGCM010000182">
    <property type="protein sequence ID" value="KAF6175506.1"/>
    <property type="molecule type" value="Genomic_DNA"/>
</dbReference>
<keyword evidence="6" id="KW-1185">Reference proteome</keyword>
<evidence type="ECO:0000313" key="5">
    <source>
        <dbReference type="EMBL" id="KAF6175506.1"/>
    </source>
</evidence>
<accession>A0A7J7P7V4</accession>
<gene>
    <name evidence="5" type="ORF">GIB67_021996</name>
</gene>
<dbReference type="GO" id="GO:0022857">
    <property type="term" value="F:transmembrane transporter activity"/>
    <property type="evidence" value="ECO:0007669"/>
    <property type="project" value="InterPro"/>
</dbReference>
<dbReference type="InterPro" id="IPR030184">
    <property type="entry name" value="WAT1-related"/>
</dbReference>
<evidence type="ECO:0000256" key="2">
    <source>
        <dbReference type="ARBA" id="ARBA00022989"/>
    </source>
</evidence>
<comment type="caution">
    <text evidence="5">The sequence shown here is derived from an EMBL/GenBank/DDBJ whole genome shotgun (WGS) entry which is preliminary data.</text>
</comment>
<organism evidence="5 6">
    <name type="scientific">Kingdonia uniflora</name>
    <dbReference type="NCBI Taxonomy" id="39325"/>
    <lineage>
        <taxon>Eukaryota</taxon>
        <taxon>Viridiplantae</taxon>
        <taxon>Streptophyta</taxon>
        <taxon>Embryophyta</taxon>
        <taxon>Tracheophyta</taxon>
        <taxon>Spermatophyta</taxon>
        <taxon>Magnoliopsida</taxon>
        <taxon>Ranunculales</taxon>
        <taxon>Circaeasteraceae</taxon>
        <taxon>Kingdonia</taxon>
    </lineage>
</organism>
<dbReference type="Proteomes" id="UP000541444">
    <property type="component" value="Unassembled WGS sequence"/>
</dbReference>
<evidence type="ECO:0000256" key="1">
    <source>
        <dbReference type="ARBA" id="ARBA00022692"/>
    </source>
</evidence>
<dbReference type="PANTHER" id="PTHR31218">
    <property type="entry name" value="WAT1-RELATED PROTEIN"/>
    <property type="match status" value="1"/>
</dbReference>
<name>A0A7J7P7V4_9MAGN</name>
<feature type="transmembrane region" description="Helical" evidence="4">
    <location>
        <begin position="117"/>
        <end position="136"/>
    </location>
</feature>
<evidence type="ECO:0000256" key="3">
    <source>
        <dbReference type="ARBA" id="ARBA00023136"/>
    </source>
</evidence>
<reference evidence="5 6" key="1">
    <citation type="journal article" date="2020" name="IScience">
        <title>Genome Sequencing of the Endangered Kingdonia uniflora (Circaeasteraceae, Ranunculales) Reveals Potential Mechanisms of Evolutionary Specialization.</title>
        <authorList>
            <person name="Sun Y."/>
            <person name="Deng T."/>
            <person name="Zhang A."/>
            <person name="Moore M.J."/>
            <person name="Landis J.B."/>
            <person name="Lin N."/>
            <person name="Zhang H."/>
            <person name="Zhang X."/>
            <person name="Huang J."/>
            <person name="Zhang X."/>
            <person name="Sun H."/>
            <person name="Wang H."/>
        </authorList>
    </citation>
    <scope>NUCLEOTIDE SEQUENCE [LARGE SCALE GENOMIC DNA]</scope>
    <source>
        <strain evidence="5">TB1705</strain>
        <tissue evidence="5">Leaf</tissue>
    </source>
</reference>
<keyword evidence="3 4" id="KW-0472">Membrane</keyword>
<dbReference type="AlphaFoldDB" id="A0A7J7P7V4"/>
<sequence>MGIIISPSASYGVVEFEDELKVLGRRIREDFGGRRRMGGVFDKTETKTTCTWFCRLETAGIRKREGQAKVLGIIACVAGAMLISFYKEKLIDVKQPHNLWSFSNAEEAKNIGKGFTIMGPLLVMASNVAFAAWLIIQVRS</sequence>
<dbReference type="GO" id="GO:0016020">
    <property type="term" value="C:membrane"/>
    <property type="evidence" value="ECO:0007669"/>
    <property type="project" value="InterPro"/>
</dbReference>
<dbReference type="OrthoDB" id="1728340at2759"/>
<proteinExistence type="predicted"/>